<dbReference type="Proteomes" id="UP000838821">
    <property type="component" value="Unassembled WGS sequence"/>
</dbReference>
<accession>A0ABN8H9U3</accession>
<evidence type="ECO:0000259" key="2">
    <source>
        <dbReference type="Pfam" id="PF00535"/>
    </source>
</evidence>
<dbReference type="InterPro" id="IPR001173">
    <property type="entry name" value="Glyco_trans_2-like"/>
</dbReference>
<dbReference type="PANTHER" id="PTHR12526">
    <property type="entry name" value="GLYCOSYLTRANSFERASE"/>
    <property type="match status" value="1"/>
</dbReference>
<dbReference type="Gene3D" id="3.90.550.10">
    <property type="entry name" value="Spore Coat Polysaccharide Biosynthesis Protein SpsA, Chain A"/>
    <property type="match status" value="1"/>
</dbReference>
<feature type="domain" description="Glycosyltransferase subfamily 4-like N-terminal" evidence="3">
    <location>
        <begin position="318"/>
        <end position="405"/>
    </location>
</feature>
<dbReference type="Gene3D" id="3.40.50.2000">
    <property type="entry name" value="Glycogen Phosphorylase B"/>
    <property type="match status" value="2"/>
</dbReference>
<name>A0ABN8H9U3_9BACL</name>
<feature type="domain" description="Glycosyl transferase family 1" evidence="1">
    <location>
        <begin position="442"/>
        <end position="558"/>
    </location>
</feature>
<feature type="domain" description="Glycosyltransferase 2-like" evidence="2">
    <location>
        <begin position="2"/>
        <end position="134"/>
    </location>
</feature>
<evidence type="ECO:0008006" key="6">
    <source>
        <dbReference type="Google" id="ProtNLM"/>
    </source>
</evidence>
<dbReference type="PANTHER" id="PTHR12526:SF595">
    <property type="entry name" value="BLL5217 PROTEIN"/>
    <property type="match status" value="1"/>
</dbReference>
<comment type="caution">
    <text evidence="4">The sequence shown here is derived from an EMBL/GenBank/DDBJ whole genome shotgun (WGS) entry which is preliminary data.</text>
</comment>
<evidence type="ECO:0000313" key="4">
    <source>
        <dbReference type="EMBL" id="CAH1230001.1"/>
    </source>
</evidence>
<dbReference type="SUPFAM" id="SSF53756">
    <property type="entry name" value="UDP-Glycosyltransferase/glycogen phosphorylase"/>
    <property type="match status" value="1"/>
</dbReference>
<dbReference type="CDD" id="cd00761">
    <property type="entry name" value="Glyco_tranf_GTA_type"/>
    <property type="match status" value="1"/>
</dbReference>
<dbReference type="Pfam" id="PF13439">
    <property type="entry name" value="Glyco_transf_4"/>
    <property type="match status" value="1"/>
</dbReference>
<sequence length="728" mass="84594">MELVIINDGSSDHSSEIIKEFVKQEPERIISIHYAENQGVGNSRNVGIAQSRGDYIGFVDSDDWIANNMFELLYTKALDGHDMVICDYFSRYEDEDLTIPEKGFSQDIFTQKQAILYAQVVPWNKLYKKELLQKIEYLNIWYEDVASTPILISLADMPAYLNIPLYYYKRSRSGSIANSSGPKVLDILRAWDRLIEHAQLNNSFKEEILFFVTKCINYYIDFKPEYADHFWEYARKHRELLSGGEYNRKAVETKEIRDLFGLFNMSTPMYATNNETKDATKYPTNNETKYATKKKRALRIIQVISPICSPVSAVDTAGTEKMVYEITQELVKRGHRVVLYAPKGSKVSAKVVPFPKYFEDRHLPAFIRKTRPSKVDLIHDHTFSSIVRLRKMGIPVLPTHHLPTNIEFHDSVYVSHAARKNAGVKGLVVHNGINPDEYEYSEGKDDYLLFIGRILPDKGVIHAIEVAERNHQKLIIAGPIKDEEYFRNILQPRIDNNENIHYIGAVASKQKQELLKGARCVLFPSIWKEPFGLVLIEAMISGTPVLALNNGAALEVLEGFPQLVCNSIDELAHKALHEPFPPPHVLREYVLTKFTTATMVDQYITLYEQKINEFMKRRVKLKRLRGRRFKLLRGRKLKLLRGRKLKLLRGRKKLKLLRGRKKLKLLRGRKKLKLLRRRTNLKLLRRRKNIKLQRRTNLKLLGRKKYFIKKKIKAKRSVTKRIKSRSNR</sequence>
<proteinExistence type="predicted"/>
<evidence type="ECO:0000259" key="3">
    <source>
        <dbReference type="Pfam" id="PF13439"/>
    </source>
</evidence>
<gene>
    <name evidence="4" type="ORF">PAECIP111891_06600</name>
</gene>
<protein>
    <recommendedName>
        <fullName evidence="6">Glycosyltransferase</fullName>
    </recommendedName>
</protein>
<dbReference type="Pfam" id="PF00534">
    <property type="entry name" value="Glycos_transf_1"/>
    <property type="match status" value="1"/>
</dbReference>
<dbReference type="Pfam" id="PF00535">
    <property type="entry name" value="Glycos_transf_2"/>
    <property type="match status" value="1"/>
</dbReference>
<reference evidence="4" key="1">
    <citation type="submission" date="2022-01" db="EMBL/GenBank/DDBJ databases">
        <authorList>
            <person name="Criscuolo A."/>
        </authorList>
    </citation>
    <scope>NUCLEOTIDE SEQUENCE</scope>
    <source>
        <strain evidence="4">CIP111891</strain>
    </source>
</reference>
<organism evidence="4 5">
    <name type="scientific">Paenibacillus allorhizoplanae</name>
    <dbReference type="NCBI Taxonomy" id="2905648"/>
    <lineage>
        <taxon>Bacteria</taxon>
        <taxon>Bacillati</taxon>
        <taxon>Bacillota</taxon>
        <taxon>Bacilli</taxon>
        <taxon>Bacillales</taxon>
        <taxon>Paenibacillaceae</taxon>
        <taxon>Paenibacillus</taxon>
    </lineage>
</organism>
<evidence type="ECO:0000313" key="5">
    <source>
        <dbReference type="Proteomes" id="UP000838821"/>
    </source>
</evidence>
<dbReference type="InterPro" id="IPR001296">
    <property type="entry name" value="Glyco_trans_1"/>
</dbReference>
<dbReference type="InterPro" id="IPR029044">
    <property type="entry name" value="Nucleotide-diphossugar_trans"/>
</dbReference>
<evidence type="ECO:0000259" key="1">
    <source>
        <dbReference type="Pfam" id="PF00534"/>
    </source>
</evidence>
<dbReference type="SUPFAM" id="SSF53448">
    <property type="entry name" value="Nucleotide-diphospho-sugar transferases"/>
    <property type="match status" value="1"/>
</dbReference>
<keyword evidence="5" id="KW-1185">Reference proteome</keyword>
<dbReference type="EMBL" id="CAKMMW010000035">
    <property type="protein sequence ID" value="CAH1230001.1"/>
    <property type="molecule type" value="Genomic_DNA"/>
</dbReference>
<dbReference type="InterPro" id="IPR028098">
    <property type="entry name" value="Glyco_trans_4-like_N"/>
</dbReference>